<proteinExistence type="predicted"/>
<sequence>MDYQSACDGFLIPGGMLNGKNNQSSLSMTRTSIHRQIGTCCNRVDLVNSTELAFGMRGGPSIRFLTVTSLVRYSFLYHNLPIFWGPSRVEEEYVDLYVSIFLPSLAVSNVVLQMTRRTTR</sequence>
<evidence type="ECO:0000313" key="4">
    <source>
        <dbReference type="Proteomes" id="UP000499080"/>
    </source>
</evidence>
<evidence type="ECO:0000313" key="2">
    <source>
        <dbReference type="EMBL" id="GBM23569.1"/>
    </source>
</evidence>
<keyword evidence="4" id="KW-1185">Reference proteome</keyword>
<dbReference type="EMBL" id="BGPR01245165">
    <property type="protein sequence ID" value="GBM23569.1"/>
    <property type="molecule type" value="Genomic_DNA"/>
</dbReference>
<protein>
    <submittedName>
        <fullName evidence="3">Uncharacterized protein</fullName>
    </submittedName>
</protein>
<dbReference type="EMBL" id="BGPR01245230">
    <property type="protein sequence ID" value="GBM23782.1"/>
    <property type="molecule type" value="Genomic_DNA"/>
</dbReference>
<name>A0A4Y2E3T3_ARAVE</name>
<evidence type="ECO:0000256" key="1">
    <source>
        <dbReference type="SAM" id="Phobius"/>
    </source>
</evidence>
<gene>
    <name evidence="3" type="ORF">AVEN_203076_1</name>
    <name evidence="2" type="ORF">AVEN_249876_1</name>
</gene>
<reference evidence="3 4" key="1">
    <citation type="journal article" date="2019" name="Sci. Rep.">
        <title>Orb-weaving spider Araneus ventricosus genome elucidates the spidroin gene catalogue.</title>
        <authorList>
            <person name="Kono N."/>
            <person name="Nakamura H."/>
            <person name="Ohtoshi R."/>
            <person name="Moran D.A.P."/>
            <person name="Shinohara A."/>
            <person name="Yoshida Y."/>
            <person name="Fujiwara M."/>
            <person name="Mori M."/>
            <person name="Tomita M."/>
            <person name="Arakawa K."/>
        </authorList>
    </citation>
    <scope>NUCLEOTIDE SEQUENCE [LARGE SCALE GENOMIC DNA]</scope>
</reference>
<evidence type="ECO:0000313" key="3">
    <source>
        <dbReference type="EMBL" id="GBM23782.1"/>
    </source>
</evidence>
<dbReference type="Proteomes" id="UP000499080">
    <property type="component" value="Unassembled WGS sequence"/>
</dbReference>
<keyword evidence="1" id="KW-0472">Membrane</keyword>
<accession>A0A4Y2E3T3</accession>
<feature type="transmembrane region" description="Helical" evidence="1">
    <location>
        <begin position="96"/>
        <end position="112"/>
    </location>
</feature>
<organism evidence="3 4">
    <name type="scientific">Araneus ventricosus</name>
    <name type="common">Orbweaver spider</name>
    <name type="synonym">Epeira ventricosa</name>
    <dbReference type="NCBI Taxonomy" id="182803"/>
    <lineage>
        <taxon>Eukaryota</taxon>
        <taxon>Metazoa</taxon>
        <taxon>Ecdysozoa</taxon>
        <taxon>Arthropoda</taxon>
        <taxon>Chelicerata</taxon>
        <taxon>Arachnida</taxon>
        <taxon>Araneae</taxon>
        <taxon>Araneomorphae</taxon>
        <taxon>Entelegynae</taxon>
        <taxon>Araneoidea</taxon>
        <taxon>Araneidae</taxon>
        <taxon>Araneus</taxon>
    </lineage>
</organism>
<dbReference type="AlphaFoldDB" id="A0A4Y2E3T3"/>
<comment type="caution">
    <text evidence="3">The sequence shown here is derived from an EMBL/GenBank/DDBJ whole genome shotgun (WGS) entry which is preliminary data.</text>
</comment>
<keyword evidence="1" id="KW-0812">Transmembrane</keyword>
<keyword evidence="1" id="KW-1133">Transmembrane helix</keyword>